<dbReference type="Gene3D" id="1.10.260.40">
    <property type="entry name" value="lambda repressor-like DNA-binding domains"/>
    <property type="match status" value="1"/>
</dbReference>
<dbReference type="SUPFAM" id="SSF47413">
    <property type="entry name" value="lambda repressor-like DNA-binding domains"/>
    <property type="match status" value="1"/>
</dbReference>
<accession>A0A378KA76</accession>
<dbReference type="OrthoDB" id="5655799at2"/>
<dbReference type="Proteomes" id="UP000254794">
    <property type="component" value="Unassembled WGS sequence"/>
</dbReference>
<dbReference type="RefSeq" id="WP_115332978.1">
    <property type="nucleotide sequence ID" value="NZ_CAAAHP010000008.1"/>
</dbReference>
<name>A0A378KA76_9GAMM</name>
<evidence type="ECO:0000313" key="3">
    <source>
        <dbReference type="Proteomes" id="UP000254794"/>
    </source>
</evidence>
<dbReference type="GO" id="GO:0003677">
    <property type="term" value="F:DNA binding"/>
    <property type="evidence" value="ECO:0007669"/>
    <property type="project" value="InterPro"/>
</dbReference>
<sequence>MNNTLAKNLHALMMSQGLNTLTLSKESDIPQPTLHHLLSGKTKKPRKALLQKLAQFFDVSIPTLLKAELTNEPASSVKRFLILNWNEDTLNFSKPSEIHNEFIVGSYPKESFGFFIHNRVCHSLWPNQSLAIIAPKRKPEESQCGLIYFKKYGLILNKIFKEQGHFFIKHQTVTEDLLLLKIDLDKVKWFGQLIELRLMGQALTDYL</sequence>
<feature type="domain" description="HTH cro/C1-type" evidence="1">
    <location>
        <begin position="9"/>
        <end position="64"/>
    </location>
</feature>
<gene>
    <name evidence="2" type="ORF">NCTC13316_03489</name>
</gene>
<evidence type="ECO:0000313" key="2">
    <source>
        <dbReference type="EMBL" id="STX81616.1"/>
    </source>
</evidence>
<dbReference type="AlphaFoldDB" id="A0A378KA76"/>
<reference evidence="2 3" key="1">
    <citation type="submission" date="2018-06" db="EMBL/GenBank/DDBJ databases">
        <authorList>
            <consortium name="Pathogen Informatics"/>
            <person name="Doyle S."/>
        </authorList>
    </citation>
    <scope>NUCLEOTIDE SEQUENCE [LARGE SCALE GENOMIC DNA]</scope>
    <source>
        <strain evidence="2 3">NCTC13316</strain>
    </source>
</reference>
<dbReference type="SMART" id="SM00530">
    <property type="entry name" value="HTH_XRE"/>
    <property type="match status" value="1"/>
</dbReference>
<keyword evidence="3" id="KW-1185">Reference proteome</keyword>
<organism evidence="2 3">
    <name type="scientific">Legionella busanensis</name>
    <dbReference type="NCBI Taxonomy" id="190655"/>
    <lineage>
        <taxon>Bacteria</taxon>
        <taxon>Pseudomonadati</taxon>
        <taxon>Pseudomonadota</taxon>
        <taxon>Gammaproteobacteria</taxon>
        <taxon>Legionellales</taxon>
        <taxon>Legionellaceae</taxon>
        <taxon>Legionella</taxon>
    </lineage>
</organism>
<dbReference type="InterPro" id="IPR010982">
    <property type="entry name" value="Lambda_DNA-bd_dom_sf"/>
</dbReference>
<dbReference type="InterPro" id="IPR001387">
    <property type="entry name" value="Cro/C1-type_HTH"/>
</dbReference>
<proteinExistence type="predicted"/>
<dbReference type="Pfam" id="PF01381">
    <property type="entry name" value="HTH_3"/>
    <property type="match status" value="1"/>
</dbReference>
<protein>
    <submittedName>
        <fullName evidence="2">HTH-type transcriptional regulator</fullName>
    </submittedName>
</protein>
<dbReference type="EMBL" id="UGOD01000006">
    <property type="protein sequence ID" value="STX81616.1"/>
    <property type="molecule type" value="Genomic_DNA"/>
</dbReference>
<dbReference type="PROSITE" id="PS50943">
    <property type="entry name" value="HTH_CROC1"/>
    <property type="match status" value="1"/>
</dbReference>
<evidence type="ECO:0000259" key="1">
    <source>
        <dbReference type="PROSITE" id="PS50943"/>
    </source>
</evidence>